<dbReference type="InterPro" id="IPR048581">
    <property type="entry name" value="RYDR_Jsol"/>
</dbReference>
<sequence length="193" mass="22027">MWLLISEQAANLKELISQTMVSWAQECHILDSELVRKMFSLLRRQYDSIGELLRAMRKTYTISAASVQDTINLLAALGQIRSLLSVRMGKEEEKLMIDGLGDIMNNKVFYQHPNLMRILGMHETVMEVMVNVLGGHKSQEIAFPKMVASCCRFLCYFCRISRQNQKAMFDHLSYLLENSSVGLGGYISLSPFH</sequence>
<dbReference type="GO" id="GO:0030018">
    <property type="term" value="C:Z disc"/>
    <property type="evidence" value="ECO:0007669"/>
    <property type="project" value="TreeGrafter"/>
</dbReference>
<dbReference type="PANTHER" id="PTHR46399:SF9">
    <property type="entry name" value="RYANODINE RECEPTOR 3"/>
    <property type="match status" value="1"/>
</dbReference>
<dbReference type="Pfam" id="PF01365">
    <property type="entry name" value="RYDR_ITPR"/>
    <property type="match status" value="1"/>
</dbReference>
<dbReference type="PANTHER" id="PTHR46399">
    <property type="entry name" value="B30.2/SPRY DOMAIN-CONTAINING PROTEIN"/>
    <property type="match status" value="1"/>
</dbReference>
<dbReference type="SUPFAM" id="SSF100909">
    <property type="entry name" value="IP3 receptor type 1 binding core, domain 2"/>
    <property type="match status" value="1"/>
</dbReference>
<dbReference type="AlphaFoldDB" id="A0A4Z2JB79"/>
<dbReference type="GO" id="GO:0005790">
    <property type="term" value="C:smooth endoplasmic reticulum"/>
    <property type="evidence" value="ECO:0007669"/>
    <property type="project" value="TreeGrafter"/>
</dbReference>
<dbReference type="GO" id="GO:0034704">
    <property type="term" value="C:calcium channel complex"/>
    <property type="evidence" value="ECO:0007669"/>
    <property type="project" value="TreeGrafter"/>
</dbReference>
<dbReference type="EMBL" id="SRLO01000011">
    <property type="protein sequence ID" value="TNN87241.1"/>
    <property type="molecule type" value="Genomic_DNA"/>
</dbReference>
<dbReference type="OrthoDB" id="8771819at2759"/>
<feature type="domain" description="RIH" evidence="1">
    <location>
        <begin position="78"/>
        <end position="178"/>
    </location>
</feature>
<dbReference type="GO" id="GO:0033017">
    <property type="term" value="C:sarcoplasmic reticulum membrane"/>
    <property type="evidence" value="ECO:0007669"/>
    <property type="project" value="TreeGrafter"/>
</dbReference>
<comment type="caution">
    <text evidence="3">The sequence shown here is derived from an EMBL/GenBank/DDBJ whole genome shotgun (WGS) entry which is preliminary data.</text>
</comment>
<dbReference type="GO" id="GO:0005219">
    <property type="term" value="F:ryanodine-sensitive calcium-release channel activity"/>
    <property type="evidence" value="ECO:0007669"/>
    <property type="project" value="TreeGrafter"/>
</dbReference>
<gene>
    <name evidence="3" type="primary">RYR3_2</name>
    <name evidence="3" type="ORF">EYF80_002443</name>
</gene>
<dbReference type="GO" id="GO:0006941">
    <property type="term" value="P:striated muscle contraction"/>
    <property type="evidence" value="ECO:0007669"/>
    <property type="project" value="TreeGrafter"/>
</dbReference>
<evidence type="ECO:0000259" key="2">
    <source>
        <dbReference type="Pfam" id="PF21119"/>
    </source>
</evidence>
<dbReference type="GO" id="GO:0014808">
    <property type="term" value="P:release of sequestered calcium ion into cytosol by sarcoplasmic reticulum"/>
    <property type="evidence" value="ECO:0007669"/>
    <property type="project" value="TreeGrafter"/>
</dbReference>
<evidence type="ECO:0000259" key="1">
    <source>
        <dbReference type="Pfam" id="PF01365"/>
    </source>
</evidence>
<dbReference type="GO" id="GO:0042383">
    <property type="term" value="C:sarcolemma"/>
    <property type="evidence" value="ECO:0007669"/>
    <property type="project" value="TreeGrafter"/>
</dbReference>
<name>A0A4Z2JB79_9TELE</name>
<evidence type="ECO:0000313" key="4">
    <source>
        <dbReference type="Proteomes" id="UP000314294"/>
    </source>
</evidence>
<dbReference type="InterPro" id="IPR035910">
    <property type="entry name" value="RyR/IP3R_RIH_dom_sf"/>
</dbReference>
<dbReference type="InterPro" id="IPR015925">
    <property type="entry name" value="Ryanodine_IP3_receptor"/>
</dbReference>
<dbReference type="Pfam" id="PF21119">
    <property type="entry name" value="RYDR_Jsol"/>
    <property type="match status" value="1"/>
</dbReference>
<organism evidence="3 4">
    <name type="scientific">Liparis tanakae</name>
    <name type="common">Tanaka's snailfish</name>
    <dbReference type="NCBI Taxonomy" id="230148"/>
    <lineage>
        <taxon>Eukaryota</taxon>
        <taxon>Metazoa</taxon>
        <taxon>Chordata</taxon>
        <taxon>Craniata</taxon>
        <taxon>Vertebrata</taxon>
        <taxon>Euteleostomi</taxon>
        <taxon>Actinopterygii</taxon>
        <taxon>Neopterygii</taxon>
        <taxon>Teleostei</taxon>
        <taxon>Neoteleostei</taxon>
        <taxon>Acanthomorphata</taxon>
        <taxon>Eupercaria</taxon>
        <taxon>Perciformes</taxon>
        <taxon>Cottioidei</taxon>
        <taxon>Cottales</taxon>
        <taxon>Liparidae</taxon>
        <taxon>Liparis</taxon>
    </lineage>
</organism>
<evidence type="ECO:0000313" key="3">
    <source>
        <dbReference type="EMBL" id="TNN87241.1"/>
    </source>
</evidence>
<protein>
    <submittedName>
        <fullName evidence="3">Ryanodine receptor 3</fullName>
    </submittedName>
</protein>
<proteinExistence type="predicted"/>
<keyword evidence="3" id="KW-0675">Receptor</keyword>
<dbReference type="InterPro" id="IPR000699">
    <property type="entry name" value="RIH_dom"/>
</dbReference>
<feature type="domain" description="Ryanodine receptor junctional solenoid" evidence="2">
    <location>
        <begin position="7"/>
        <end position="44"/>
    </location>
</feature>
<keyword evidence="4" id="KW-1185">Reference proteome</keyword>
<accession>A0A4Z2JB79</accession>
<dbReference type="Proteomes" id="UP000314294">
    <property type="component" value="Unassembled WGS sequence"/>
</dbReference>
<reference evidence="3 4" key="1">
    <citation type="submission" date="2019-03" db="EMBL/GenBank/DDBJ databases">
        <title>First draft genome of Liparis tanakae, snailfish: a comprehensive survey of snailfish specific genes.</title>
        <authorList>
            <person name="Kim W."/>
            <person name="Song I."/>
            <person name="Jeong J.-H."/>
            <person name="Kim D."/>
            <person name="Kim S."/>
            <person name="Ryu S."/>
            <person name="Song J.Y."/>
            <person name="Lee S.K."/>
        </authorList>
    </citation>
    <scope>NUCLEOTIDE SEQUENCE [LARGE SCALE GENOMIC DNA]</scope>
    <source>
        <tissue evidence="3">Muscle</tissue>
    </source>
</reference>